<dbReference type="AlphaFoldDB" id="A0A3E2VVZ1"/>
<proteinExistence type="predicted"/>
<accession>A0A3E2VVZ1</accession>
<dbReference type="EMBL" id="QVEV01000014">
    <property type="protein sequence ID" value="RGC15391.1"/>
    <property type="molecule type" value="Genomic_DNA"/>
</dbReference>
<name>A0A3E2VVZ1_CLOIN</name>
<evidence type="ECO:0000313" key="2">
    <source>
        <dbReference type="Proteomes" id="UP000260025"/>
    </source>
</evidence>
<reference evidence="1 2" key="1">
    <citation type="submission" date="2018-08" db="EMBL/GenBank/DDBJ databases">
        <title>A genome reference for cultivated species of the human gut microbiota.</title>
        <authorList>
            <person name="Zou Y."/>
            <person name="Xue W."/>
            <person name="Luo G."/>
        </authorList>
    </citation>
    <scope>NUCLEOTIDE SEQUENCE [LARGE SCALE GENOMIC DNA]</scope>
    <source>
        <strain evidence="1 2">OF01-2LB</strain>
    </source>
</reference>
<comment type="caution">
    <text evidence="1">The sequence shown here is derived from an EMBL/GenBank/DDBJ whole genome shotgun (WGS) entry which is preliminary data.</text>
</comment>
<protein>
    <submittedName>
        <fullName evidence="1">Uncharacterized protein</fullName>
    </submittedName>
</protein>
<evidence type="ECO:0000313" key="1">
    <source>
        <dbReference type="EMBL" id="RGC15391.1"/>
    </source>
</evidence>
<dbReference type="Proteomes" id="UP000260025">
    <property type="component" value="Unassembled WGS sequence"/>
</dbReference>
<dbReference type="RefSeq" id="WP_117443247.1">
    <property type="nucleotide sequence ID" value="NZ_JAJFEN010000003.1"/>
</dbReference>
<gene>
    <name evidence="1" type="ORF">DXA38_11055</name>
</gene>
<sequence>MKSMLFVFYMLINSMGGYLLQQTAVETAYPDIARRCPDITRNAELELVDGASWISFLKGLHTASLSTIHIQDALDSSQDILISYDALAKSYTVTGKEEHRNTATYRHLIRMDGQRIADMKLDDLCICFANNPAEYWYWYLCDDENIKPEDIYRRPNTAKVQLLFIVKKT</sequence>
<organism evidence="1 2">
    <name type="scientific">Clostridium innocuum</name>
    <dbReference type="NCBI Taxonomy" id="1522"/>
    <lineage>
        <taxon>Bacteria</taxon>
        <taxon>Bacillati</taxon>
        <taxon>Bacillota</taxon>
        <taxon>Clostridia</taxon>
        <taxon>Eubacteriales</taxon>
        <taxon>Clostridiaceae</taxon>
        <taxon>Clostridium</taxon>
    </lineage>
</organism>
<dbReference type="OrthoDB" id="1652025at2"/>